<comment type="caution">
    <text evidence="1">The sequence shown here is derived from an EMBL/GenBank/DDBJ whole genome shotgun (WGS) entry which is preliminary data.</text>
</comment>
<dbReference type="Proteomes" id="UP001057452">
    <property type="component" value="Chromosome 14"/>
</dbReference>
<evidence type="ECO:0000313" key="2">
    <source>
        <dbReference type="Proteomes" id="UP001057452"/>
    </source>
</evidence>
<sequence>MDLRSGSKQQHSADKQILTSIEKIAPETCEQEVCVMAAEAQQHLSGGDSLILQEIRNGNQALSSKLDSKTAEINQSISGLKSMLDKLSFRVTEAEDDIGTAEDQLVDLDSRVVKLRKENDFLMEKVDQLENHS</sequence>
<protein>
    <submittedName>
        <fullName evidence="1">Uncharacterized protein</fullName>
    </submittedName>
</protein>
<dbReference type="EMBL" id="CM043798">
    <property type="protein sequence ID" value="KAI4813545.1"/>
    <property type="molecule type" value="Genomic_DNA"/>
</dbReference>
<organism evidence="1 2">
    <name type="scientific">Chaenocephalus aceratus</name>
    <name type="common">Blackfin icefish</name>
    <name type="synonym">Chaenichthys aceratus</name>
    <dbReference type="NCBI Taxonomy" id="36190"/>
    <lineage>
        <taxon>Eukaryota</taxon>
        <taxon>Metazoa</taxon>
        <taxon>Chordata</taxon>
        <taxon>Craniata</taxon>
        <taxon>Vertebrata</taxon>
        <taxon>Euteleostomi</taxon>
        <taxon>Actinopterygii</taxon>
        <taxon>Neopterygii</taxon>
        <taxon>Teleostei</taxon>
        <taxon>Neoteleostei</taxon>
        <taxon>Acanthomorphata</taxon>
        <taxon>Eupercaria</taxon>
        <taxon>Perciformes</taxon>
        <taxon>Notothenioidei</taxon>
        <taxon>Channichthyidae</taxon>
        <taxon>Chaenocephalus</taxon>
    </lineage>
</organism>
<keyword evidence="2" id="KW-1185">Reference proteome</keyword>
<name>A0ACB9WIP2_CHAAC</name>
<proteinExistence type="predicted"/>
<reference evidence="1" key="1">
    <citation type="submission" date="2022-05" db="EMBL/GenBank/DDBJ databases">
        <title>Chromosome-level genome of Chaenocephalus aceratus.</title>
        <authorList>
            <person name="Park H."/>
        </authorList>
    </citation>
    <scope>NUCLEOTIDE SEQUENCE</scope>
    <source>
        <strain evidence="1">KU_202001</strain>
    </source>
</reference>
<evidence type="ECO:0000313" key="1">
    <source>
        <dbReference type="EMBL" id="KAI4813545.1"/>
    </source>
</evidence>
<gene>
    <name evidence="1" type="ORF">KUCAC02_002783</name>
</gene>
<accession>A0ACB9WIP2</accession>